<proteinExistence type="inferred from homology"/>
<dbReference type="AlphaFoldDB" id="D0WEI7"/>
<dbReference type="SUPFAM" id="SSF46915">
    <property type="entry name" value="Polynucleotide phosphorylase/guanosine pentaphosphate synthase (PNPase/GPSI), domain 3"/>
    <property type="match status" value="1"/>
</dbReference>
<organism evidence="11 12">
    <name type="scientific">Slackia exigua (strain ATCC 700122 / DSM 15923 / CIP 105133 / JCM 11022 / KCTC 5966 / S-7)</name>
    <dbReference type="NCBI Taxonomy" id="649764"/>
    <lineage>
        <taxon>Bacteria</taxon>
        <taxon>Bacillati</taxon>
        <taxon>Actinomycetota</taxon>
        <taxon>Coriobacteriia</taxon>
        <taxon>Eggerthellales</taxon>
        <taxon>Eggerthellaceae</taxon>
        <taxon>Slackia</taxon>
    </lineage>
</organism>
<comment type="catalytic activity">
    <reaction evidence="8">
        <text>RNA(n+1) + phosphate = RNA(n) + a ribonucleoside 5'-diphosphate</text>
        <dbReference type="Rhea" id="RHEA:22096"/>
        <dbReference type="Rhea" id="RHEA-COMP:14527"/>
        <dbReference type="Rhea" id="RHEA-COMP:17342"/>
        <dbReference type="ChEBI" id="CHEBI:43474"/>
        <dbReference type="ChEBI" id="CHEBI:57930"/>
        <dbReference type="ChEBI" id="CHEBI:140395"/>
        <dbReference type="EC" id="2.7.7.8"/>
    </reaction>
</comment>
<dbReference type="OrthoDB" id="9804305at2"/>
<dbReference type="SUPFAM" id="SSF50249">
    <property type="entry name" value="Nucleic acid-binding proteins"/>
    <property type="match status" value="1"/>
</dbReference>
<evidence type="ECO:0000313" key="12">
    <source>
        <dbReference type="Proteomes" id="UP000006001"/>
    </source>
</evidence>
<evidence type="ECO:0000259" key="10">
    <source>
        <dbReference type="PROSITE" id="PS50126"/>
    </source>
</evidence>
<dbReference type="FunFam" id="3.30.230.70:FF:000001">
    <property type="entry name" value="Polyribonucleotide nucleotidyltransferase"/>
    <property type="match status" value="1"/>
</dbReference>
<dbReference type="NCBIfam" id="NF008805">
    <property type="entry name" value="PRK11824.1"/>
    <property type="match status" value="1"/>
</dbReference>
<dbReference type="InterPro" id="IPR004088">
    <property type="entry name" value="KH_dom_type_1"/>
</dbReference>
<dbReference type="Gene3D" id="3.30.230.70">
    <property type="entry name" value="GHMP Kinase, N-terminal domain"/>
    <property type="match status" value="2"/>
</dbReference>
<comment type="similarity">
    <text evidence="1 8">Belongs to the polyribonucleotide nucleotidyltransferase family.</text>
</comment>
<sequence>MKERSARIGIRAAREGRQKGGSEEERKKSILEKVSLEFELYGKSYAFETGELAKQATGAVLVRQGETTVLVTSVISKEEKDYDFFPLTVDFMEKMYAVGRIPGGYLKREGRASDKGTLTARMVDRPIRPGFAEGFKQEVHVVATTFAIDGENAPDCMCVGGASAALLIASAPFDGPVACVRIARNAETREFIVNPTYAEQETSDLELTIAGTKDYISMVEAGADQVGEEDMLAAMNFGQEAIAAFCEKQAEFLSMVDIQKREWPIHVPDASIAERVNAHYDAMSAALKDADKQSRIAKVEELKASIKENDFSDEERAAWASDIAAACKALEKHAMRRMIIETGERADGRAPEEIRPLYIRPGYLPRVHGSGLFQRGQTQVMSVATLGLLNEAQRLDTIDPQTTRRYMHQYNFPPYCTGEVGRMGAPKRREVGHGALAERAILPVLPNEDEFPYSIRVVSEVLESNGSSSMASTCGSCLALMDAGVPIKAPVSGVAMGLIKEDDGVVILSDIQGLEDFLGDMDFKVTGTPEGITALQMDNKARGLSTEILGRALAQAKEGRAHILSAMLDEIAAPRAELRDTAPRIETIKIPVEKIREVIGKGGETIRGIQDATGASIEIQEDGTVHIAAVDQAAGAAAMQAVKDIVKEPEVGEVYEGTVVGIQSFGAFVKLTPNKDGLLHISRMANGRVGQVEDVLNLGDTVKVEVIEIDSKTGKVSLDRLEKPDAPASSGPGRPERSDREPRDRDRRPGRSHREEASSGDSRKPRRRH</sequence>
<dbReference type="InterPro" id="IPR003029">
    <property type="entry name" value="S1_domain"/>
</dbReference>
<dbReference type="Pfam" id="PF00013">
    <property type="entry name" value="KH_1"/>
    <property type="match status" value="1"/>
</dbReference>
<keyword evidence="7 8" id="KW-0694">RNA-binding</keyword>
<feature type="region of interest" description="Disordered" evidence="9">
    <location>
        <begin position="718"/>
        <end position="769"/>
    </location>
</feature>
<dbReference type="Proteomes" id="UP000006001">
    <property type="component" value="Unassembled WGS sequence"/>
</dbReference>
<dbReference type="CDD" id="cd04472">
    <property type="entry name" value="S1_PNPase"/>
    <property type="match status" value="1"/>
</dbReference>
<dbReference type="GO" id="GO:0006402">
    <property type="term" value="P:mRNA catabolic process"/>
    <property type="evidence" value="ECO:0007669"/>
    <property type="project" value="UniProtKB-UniRule"/>
</dbReference>
<dbReference type="SMART" id="SM00322">
    <property type="entry name" value="KH"/>
    <property type="match status" value="1"/>
</dbReference>
<dbReference type="GO" id="GO:0005829">
    <property type="term" value="C:cytosol"/>
    <property type="evidence" value="ECO:0007669"/>
    <property type="project" value="UniProtKB-ARBA"/>
</dbReference>
<dbReference type="InterPro" id="IPR015848">
    <property type="entry name" value="PNPase_PH_RNA-bd_bac/org-type"/>
</dbReference>
<dbReference type="SUPFAM" id="SSF54211">
    <property type="entry name" value="Ribosomal protein S5 domain 2-like"/>
    <property type="match status" value="2"/>
</dbReference>
<dbReference type="FunFam" id="3.30.1370.10:FF:000001">
    <property type="entry name" value="Polyribonucleotide nucleotidyltransferase"/>
    <property type="match status" value="1"/>
</dbReference>
<evidence type="ECO:0000256" key="4">
    <source>
        <dbReference type="ARBA" id="ARBA00022695"/>
    </source>
</evidence>
<evidence type="ECO:0000256" key="5">
    <source>
        <dbReference type="ARBA" id="ARBA00022723"/>
    </source>
</evidence>
<keyword evidence="4 8" id="KW-0548">Nucleotidyltransferase</keyword>
<dbReference type="HAMAP" id="MF_01595">
    <property type="entry name" value="PNPase"/>
    <property type="match status" value="1"/>
</dbReference>
<keyword evidence="6 8" id="KW-0460">Magnesium</keyword>
<name>D0WEI7_SLAES</name>
<feature type="compositionally biased region" description="Basic and acidic residues" evidence="9">
    <location>
        <begin position="734"/>
        <end position="763"/>
    </location>
</feature>
<keyword evidence="3 8" id="KW-0808">Transferase</keyword>
<keyword evidence="12" id="KW-1185">Reference proteome</keyword>
<dbReference type="InterPro" id="IPR015847">
    <property type="entry name" value="ExoRNase_PH_dom2"/>
</dbReference>
<gene>
    <name evidence="8 11" type="primary">pnp</name>
    <name evidence="11" type="ORF">HMPREF0762_00217</name>
</gene>
<dbReference type="InterPro" id="IPR001247">
    <property type="entry name" value="ExoRNase_PH_dom1"/>
</dbReference>
<dbReference type="SUPFAM" id="SSF55666">
    <property type="entry name" value="Ribonuclease PH domain 2-like"/>
    <property type="match status" value="2"/>
</dbReference>
<feature type="binding site" evidence="8">
    <location>
        <position position="522"/>
    </location>
    <ligand>
        <name>Mg(2+)</name>
        <dbReference type="ChEBI" id="CHEBI:18420"/>
    </ligand>
</feature>
<dbReference type="CDD" id="cd02393">
    <property type="entry name" value="KH-I_PNPase"/>
    <property type="match status" value="1"/>
</dbReference>
<dbReference type="GO" id="GO:0000175">
    <property type="term" value="F:3'-5'-RNA exonuclease activity"/>
    <property type="evidence" value="ECO:0007669"/>
    <property type="project" value="TreeGrafter"/>
</dbReference>
<dbReference type="InterPro" id="IPR012162">
    <property type="entry name" value="PNPase"/>
</dbReference>
<evidence type="ECO:0000256" key="1">
    <source>
        <dbReference type="ARBA" id="ARBA00007404"/>
    </source>
</evidence>
<dbReference type="InterPro" id="IPR036456">
    <property type="entry name" value="PNPase_PH_RNA-bd_sf"/>
</dbReference>
<feature type="binding site" evidence="8">
    <location>
        <position position="516"/>
    </location>
    <ligand>
        <name>Mg(2+)</name>
        <dbReference type="ChEBI" id="CHEBI:18420"/>
    </ligand>
</feature>
<keyword evidence="5 8" id="KW-0479">Metal-binding</keyword>
<dbReference type="Gene3D" id="3.30.1370.10">
    <property type="entry name" value="K Homology domain, type 1"/>
    <property type="match status" value="1"/>
</dbReference>
<dbReference type="EC" id="2.7.7.8" evidence="8"/>
<dbReference type="InterPro" id="IPR036612">
    <property type="entry name" value="KH_dom_type_1_sf"/>
</dbReference>
<dbReference type="Pfam" id="PF00575">
    <property type="entry name" value="S1"/>
    <property type="match status" value="1"/>
</dbReference>
<dbReference type="Pfam" id="PF03725">
    <property type="entry name" value="RNase_PH_C"/>
    <property type="match status" value="1"/>
</dbReference>
<feature type="region of interest" description="Disordered" evidence="9">
    <location>
        <begin position="1"/>
        <end position="26"/>
    </location>
</feature>
<dbReference type="InterPro" id="IPR036345">
    <property type="entry name" value="ExoRNase_PH_dom2_sf"/>
</dbReference>
<dbReference type="GO" id="GO:0004654">
    <property type="term" value="F:polyribonucleotide nucleotidyltransferase activity"/>
    <property type="evidence" value="ECO:0007669"/>
    <property type="project" value="UniProtKB-UniRule"/>
</dbReference>
<comment type="caution">
    <text evidence="11">The sequence shown here is derived from an EMBL/GenBank/DDBJ whole genome shotgun (WGS) entry which is preliminary data.</text>
</comment>
<evidence type="ECO:0000313" key="11">
    <source>
        <dbReference type="EMBL" id="EEZ62125.1"/>
    </source>
</evidence>
<evidence type="ECO:0000256" key="3">
    <source>
        <dbReference type="ARBA" id="ARBA00022679"/>
    </source>
</evidence>
<evidence type="ECO:0000256" key="9">
    <source>
        <dbReference type="SAM" id="MobiDB-lite"/>
    </source>
</evidence>
<dbReference type="InterPro" id="IPR012340">
    <property type="entry name" value="NA-bd_OB-fold"/>
</dbReference>
<comment type="function">
    <text evidence="8">Involved in mRNA degradation. Catalyzes the phosphorolysis of single-stranded polyribonucleotides processively in the 3'- to 5'-direction.</text>
</comment>
<reference evidence="11" key="1">
    <citation type="submission" date="2009-10" db="EMBL/GenBank/DDBJ databases">
        <authorList>
            <person name="Weinstock G."/>
            <person name="Sodergren E."/>
            <person name="Clifton S."/>
            <person name="Fulton L."/>
            <person name="Fulton B."/>
            <person name="Courtney L."/>
            <person name="Fronick C."/>
            <person name="Harrison M."/>
            <person name="Strong C."/>
            <person name="Farmer C."/>
            <person name="Delahaunty K."/>
            <person name="Markovic C."/>
            <person name="Hall O."/>
            <person name="Minx P."/>
            <person name="Tomlinson C."/>
            <person name="Mitreva M."/>
            <person name="Nelson J."/>
            <person name="Hou S."/>
            <person name="Wollam A."/>
            <person name="Pepin K.H."/>
            <person name="Johnson M."/>
            <person name="Bhonagiri V."/>
            <person name="Nash W.E."/>
            <person name="Warren W."/>
            <person name="Chinwalla A."/>
            <person name="Mardis E.R."/>
            <person name="Wilson R.K."/>
        </authorList>
    </citation>
    <scope>NUCLEOTIDE SEQUENCE [LARGE SCALE GENOMIC DNA]</scope>
    <source>
        <strain evidence="11">ATCC 700122</strain>
    </source>
</reference>
<evidence type="ECO:0000256" key="2">
    <source>
        <dbReference type="ARBA" id="ARBA00022490"/>
    </source>
</evidence>
<dbReference type="CDD" id="cd11364">
    <property type="entry name" value="RNase_PH_PNPase_2"/>
    <property type="match status" value="1"/>
</dbReference>
<dbReference type="EMBL" id="ACUX02000004">
    <property type="protein sequence ID" value="EEZ62125.1"/>
    <property type="molecule type" value="Genomic_DNA"/>
</dbReference>
<dbReference type="GO" id="GO:0000287">
    <property type="term" value="F:magnesium ion binding"/>
    <property type="evidence" value="ECO:0007669"/>
    <property type="project" value="UniProtKB-UniRule"/>
</dbReference>
<dbReference type="Pfam" id="PF03726">
    <property type="entry name" value="PNPase"/>
    <property type="match status" value="1"/>
</dbReference>
<dbReference type="Pfam" id="PF01138">
    <property type="entry name" value="RNase_PH"/>
    <property type="match status" value="2"/>
</dbReference>
<dbReference type="SMART" id="SM00316">
    <property type="entry name" value="S1"/>
    <property type="match status" value="1"/>
</dbReference>
<dbReference type="InterPro" id="IPR027408">
    <property type="entry name" value="PNPase/RNase_PH_dom_sf"/>
</dbReference>
<dbReference type="PANTHER" id="PTHR11252">
    <property type="entry name" value="POLYRIBONUCLEOTIDE NUCLEOTIDYLTRANSFERASE"/>
    <property type="match status" value="1"/>
</dbReference>
<dbReference type="InterPro" id="IPR020568">
    <property type="entry name" value="Ribosomal_Su5_D2-typ_SF"/>
</dbReference>
<dbReference type="NCBIfam" id="TIGR03591">
    <property type="entry name" value="polynuc_phos"/>
    <property type="match status" value="1"/>
</dbReference>
<dbReference type="PROSITE" id="PS50126">
    <property type="entry name" value="S1"/>
    <property type="match status" value="1"/>
</dbReference>
<dbReference type="PANTHER" id="PTHR11252:SF0">
    <property type="entry name" value="POLYRIBONUCLEOTIDE NUCLEOTIDYLTRANSFERASE 1, MITOCHONDRIAL"/>
    <property type="match status" value="1"/>
</dbReference>
<feature type="domain" description="S1 motif" evidence="10">
    <location>
        <begin position="652"/>
        <end position="721"/>
    </location>
</feature>
<evidence type="ECO:0000256" key="8">
    <source>
        <dbReference type="HAMAP-Rule" id="MF_01595"/>
    </source>
</evidence>
<dbReference type="FunFam" id="3.30.230.70:FF:000002">
    <property type="entry name" value="Polyribonucleotide nucleotidyltransferase"/>
    <property type="match status" value="1"/>
</dbReference>
<protein>
    <recommendedName>
        <fullName evidence="8">Polyribonucleotide nucleotidyltransferase</fullName>
        <ecNumber evidence="8">2.7.7.8</ecNumber>
    </recommendedName>
    <alternativeName>
        <fullName evidence="8">Polynucleotide phosphorylase</fullName>
        <shortName evidence="8">PNPase</shortName>
    </alternativeName>
</protein>
<dbReference type="SUPFAM" id="SSF54791">
    <property type="entry name" value="Eukaryotic type KH-domain (KH-domain type I)"/>
    <property type="match status" value="1"/>
</dbReference>
<dbReference type="HOGENOM" id="CLU_004217_2_2_11"/>
<evidence type="ECO:0000256" key="6">
    <source>
        <dbReference type="ARBA" id="ARBA00022842"/>
    </source>
</evidence>
<dbReference type="eggNOG" id="COG1185">
    <property type="taxonomic scope" value="Bacteria"/>
</dbReference>
<comment type="subcellular location">
    <subcellularLocation>
        <location evidence="8">Cytoplasm</location>
    </subcellularLocation>
</comment>
<accession>D0WEI7</accession>
<dbReference type="PROSITE" id="PS50084">
    <property type="entry name" value="KH_TYPE_1"/>
    <property type="match status" value="1"/>
</dbReference>
<dbReference type="PIRSF" id="PIRSF005499">
    <property type="entry name" value="PNPase"/>
    <property type="match status" value="1"/>
</dbReference>
<dbReference type="STRING" id="649764.HMPREF0762_00217"/>
<comment type="cofactor">
    <cofactor evidence="8">
        <name>Mg(2+)</name>
        <dbReference type="ChEBI" id="CHEBI:18420"/>
    </cofactor>
</comment>
<dbReference type="GO" id="GO:0006396">
    <property type="term" value="P:RNA processing"/>
    <property type="evidence" value="ECO:0007669"/>
    <property type="project" value="InterPro"/>
</dbReference>
<dbReference type="Gene3D" id="2.40.50.140">
    <property type="entry name" value="Nucleic acid-binding proteins"/>
    <property type="match status" value="1"/>
</dbReference>
<keyword evidence="2 8" id="KW-0963">Cytoplasm</keyword>
<evidence type="ECO:0000256" key="7">
    <source>
        <dbReference type="ARBA" id="ARBA00022884"/>
    </source>
</evidence>
<dbReference type="InterPro" id="IPR004087">
    <property type="entry name" value="KH_dom"/>
</dbReference>
<dbReference type="GO" id="GO:0003723">
    <property type="term" value="F:RNA binding"/>
    <property type="evidence" value="ECO:0007669"/>
    <property type="project" value="UniProtKB-UniRule"/>
</dbReference>